<evidence type="ECO:0000313" key="5">
    <source>
        <dbReference type="Proteomes" id="UP000822688"/>
    </source>
</evidence>
<dbReference type="OrthoDB" id="1026733at2759"/>
<dbReference type="Proteomes" id="UP000822688">
    <property type="component" value="Chromosome 7"/>
</dbReference>
<dbReference type="EMBL" id="CM026428">
    <property type="protein sequence ID" value="KAG0566619.1"/>
    <property type="molecule type" value="Genomic_DNA"/>
</dbReference>
<dbReference type="Gene3D" id="3.10.20.90">
    <property type="entry name" value="Phosphatidylinositol 3-kinase Catalytic Subunit, Chain A, domain 1"/>
    <property type="match status" value="1"/>
</dbReference>
<dbReference type="InterPro" id="IPR050730">
    <property type="entry name" value="UBX_domain-protein"/>
</dbReference>
<dbReference type="GO" id="GO:0043130">
    <property type="term" value="F:ubiquitin binding"/>
    <property type="evidence" value="ECO:0007669"/>
    <property type="project" value="TreeGrafter"/>
</dbReference>
<dbReference type="Gene3D" id="1.10.8.10">
    <property type="entry name" value="DNA helicase RuvA subunit, C-terminal domain"/>
    <property type="match status" value="1"/>
</dbReference>
<dbReference type="GO" id="GO:0005783">
    <property type="term" value="C:endoplasmic reticulum"/>
    <property type="evidence" value="ECO:0007669"/>
    <property type="project" value="TreeGrafter"/>
</dbReference>
<accession>A0A8T0H8R1</accession>
<keyword evidence="1" id="KW-0175">Coiled coil</keyword>
<keyword evidence="5" id="KW-1185">Reference proteome</keyword>
<dbReference type="InterPro" id="IPR049483">
    <property type="entry name" value="FAF1_2-like_UAS"/>
</dbReference>
<evidence type="ECO:0000256" key="1">
    <source>
        <dbReference type="ARBA" id="ARBA00023054"/>
    </source>
</evidence>
<dbReference type="Pfam" id="PF21021">
    <property type="entry name" value="FAF1"/>
    <property type="match status" value="1"/>
</dbReference>
<sequence>MADSTSGGSGQGEKLQYFQDVTGVDDPLLAEQILDAHQWDLGAAVGTLMDKAGDGGSRADLGRGTSSDWEPLPDEATGLLDRGLAPVSVSPDHYGAPEVFGSQASRSNYDRYQGPPPTFEGPGEFHGTLPIVRNRPGPHVVWRVVALPFSIIRGSFNLVYGAVGLGMWIAGGVVNFGLGALGLNGSERRGDQGSSVPSGTAEAEDFLRKFEQEYGDVHPNFQMTSFMDALRLAGQQFKFLFVYLHSPEHANTPLFCERTLCSEPVVQFVNENFVAWGGDVRSSEGFQMSNSLKASTFPFCAVVMGSSNQRIALLQQVEGSRSAEELLSTLQRVVEEQGSVLVASRVEEEERQLNRRLREEQDAAYQAGLQADQERERLRQEEFARKAREDAEAEQRKREEEEAAARAVQEAAEREAALEQRRREKAMALGAEPEKGPDVTQVLVRMPTGERKERRFQNSTKVSAIYDYIDSLGLLDAVKYNLVTNFPRVVYGPEKRGQTLKEAGLHPHASLFVLVEDN</sequence>
<dbReference type="GO" id="GO:0036503">
    <property type="term" value="P:ERAD pathway"/>
    <property type="evidence" value="ECO:0007669"/>
    <property type="project" value="TreeGrafter"/>
</dbReference>
<dbReference type="InterPro" id="IPR036249">
    <property type="entry name" value="Thioredoxin-like_sf"/>
</dbReference>
<dbReference type="SMART" id="SM00594">
    <property type="entry name" value="UAS"/>
    <property type="match status" value="1"/>
</dbReference>
<name>A0A8T0H8R1_CERPU</name>
<dbReference type="CDD" id="cd14353">
    <property type="entry name" value="UBA_FAF"/>
    <property type="match status" value="1"/>
</dbReference>
<dbReference type="Pfam" id="PF14555">
    <property type="entry name" value="UBA_4"/>
    <property type="match status" value="1"/>
</dbReference>
<feature type="region of interest" description="Disordered" evidence="2">
    <location>
        <begin position="367"/>
        <end position="418"/>
    </location>
</feature>
<dbReference type="InterPro" id="IPR001012">
    <property type="entry name" value="UBX_dom"/>
</dbReference>
<protein>
    <recommendedName>
        <fullName evidence="3">UBX domain-containing protein</fullName>
    </recommendedName>
</protein>
<dbReference type="Pfam" id="PF00789">
    <property type="entry name" value="UBX"/>
    <property type="match status" value="1"/>
</dbReference>
<dbReference type="PANTHER" id="PTHR23322:SF1">
    <property type="entry name" value="FAS-ASSOCIATED FACTOR 2"/>
    <property type="match status" value="1"/>
</dbReference>
<evidence type="ECO:0000256" key="2">
    <source>
        <dbReference type="SAM" id="MobiDB-lite"/>
    </source>
</evidence>
<feature type="compositionally biased region" description="Basic and acidic residues" evidence="2">
    <location>
        <begin position="372"/>
        <end position="404"/>
    </location>
</feature>
<feature type="region of interest" description="Disordered" evidence="2">
    <location>
        <begin position="56"/>
        <end position="75"/>
    </location>
</feature>
<gene>
    <name evidence="4" type="ORF">KC19_7G078200</name>
</gene>
<evidence type="ECO:0000313" key="4">
    <source>
        <dbReference type="EMBL" id="KAG0566619.1"/>
    </source>
</evidence>
<evidence type="ECO:0000259" key="3">
    <source>
        <dbReference type="PROSITE" id="PS50033"/>
    </source>
</evidence>
<dbReference type="SMART" id="SM00166">
    <property type="entry name" value="UBX"/>
    <property type="match status" value="1"/>
</dbReference>
<proteinExistence type="predicted"/>
<dbReference type="PANTHER" id="PTHR23322">
    <property type="entry name" value="FAS-ASSOCIATED PROTEIN"/>
    <property type="match status" value="1"/>
</dbReference>
<organism evidence="4 5">
    <name type="scientific">Ceratodon purpureus</name>
    <name type="common">Fire moss</name>
    <name type="synonym">Dicranum purpureum</name>
    <dbReference type="NCBI Taxonomy" id="3225"/>
    <lineage>
        <taxon>Eukaryota</taxon>
        <taxon>Viridiplantae</taxon>
        <taxon>Streptophyta</taxon>
        <taxon>Embryophyta</taxon>
        <taxon>Bryophyta</taxon>
        <taxon>Bryophytina</taxon>
        <taxon>Bryopsida</taxon>
        <taxon>Dicranidae</taxon>
        <taxon>Pseudoditrichales</taxon>
        <taxon>Ditrichaceae</taxon>
        <taxon>Ceratodon</taxon>
    </lineage>
</organism>
<feature type="domain" description="UBX" evidence="3">
    <location>
        <begin position="435"/>
        <end position="513"/>
    </location>
</feature>
<reference evidence="4" key="1">
    <citation type="submission" date="2020-06" db="EMBL/GenBank/DDBJ databases">
        <title>WGS assembly of Ceratodon purpureus strain R40.</title>
        <authorList>
            <person name="Carey S.B."/>
            <person name="Jenkins J."/>
            <person name="Shu S."/>
            <person name="Lovell J.T."/>
            <person name="Sreedasyam A."/>
            <person name="Maumus F."/>
            <person name="Tiley G.P."/>
            <person name="Fernandez-Pozo N."/>
            <person name="Barry K."/>
            <person name="Chen C."/>
            <person name="Wang M."/>
            <person name="Lipzen A."/>
            <person name="Daum C."/>
            <person name="Saski C.A."/>
            <person name="Payton A.C."/>
            <person name="Mcbreen J.C."/>
            <person name="Conrad R.E."/>
            <person name="Kollar L.M."/>
            <person name="Olsson S."/>
            <person name="Huttunen S."/>
            <person name="Landis J.B."/>
            <person name="Wickett N.J."/>
            <person name="Johnson M.G."/>
            <person name="Rensing S.A."/>
            <person name="Grimwood J."/>
            <person name="Schmutz J."/>
            <person name="Mcdaniel S.F."/>
        </authorList>
    </citation>
    <scope>NUCLEOTIDE SEQUENCE</scope>
    <source>
        <strain evidence="4">R40</strain>
    </source>
</reference>
<dbReference type="SUPFAM" id="SSF54236">
    <property type="entry name" value="Ubiquitin-like"/>
    <property type="match status" value="1"/>
</dbReference>
<dbReference type="InterPro" id="IPR029071">
    <property type="entry name" value="Ubiquitin-like_domsf"/>
</dbReference>
<feature type="region of interest" description="Disordered" evidence="2">
    <location>
        <begin position="95"/>
        <end position="116"/>
    </location>
</feature>
<dbReference type="InterPro" id="IPR006577">
    <property type="entry name" value="UAS"/>
</dbReference>
<comment type="caution">
    <text evidence="4">The sequence shown here is derived from an EMBL/GenBank/DDBJ whole genome shotgun (WGS) entry which is preliminary data.</text>
</comment>
<dbReference type="SUPFAM" id="SSF52833">
    <property type="entry name" value="Thioredoxin-like"/>
    <property type="match status" value="1"/>
</dbReference>
<dbReference type="PROSITE" id="PS50033">
    <property type="entry name" value="UBX"/>
    <property type="match status" value="1"/>
</dbReference>
<dbReference type="Gene3D" id="3.40.30.10">
    <property type="entry name" value="Glutaredoxin"/>
    <property type="match status" value="1"/>
</dbReference>
<dbReference type="CDD" id="cd02958">
    <property type="entry name" value="UAS"/>
    <property type="match status" value="1"/>
</dbReference>
<dbReference type="AlphaFoldDB" id="A0A8T0H8R1"/>